<dbReference type="GO" id="GO:0019825">
    <property type="term" value="F:oxygen binding"/>
    <property type="evidence" value="ECO:0007669"/>
    <property type="project" value="InterPro"/>
</dbReference>
<feature type="binding site" description="distal binding residue" evidence="5">
    <location>
        <position position="86"/>
    </location>
    <ligand>
        <name>heme</name>
        <dbReference type="ChEBI" id="CHEBI:30413"/>
    </ligand>
    <ligandPart>
        <name>Fe</name>
        <dbReference type="ChEBI" id="CHEBI:18248"/>
    </ligandPart>
</feature>
<keyword evidence="6" id="KW-0732">Signal</keyword>
<protein>
    <submittedName>
        <fullName evidence="7">Group 1 truncated hemoglobin</fullName>
    </submittedName>
</protein>
<dbReference type="EMBL" id="DSGB01000006">
    <property type="protein sequence ID" value="HER96818.1"/>
    <property type="molecule type" value="Genomic_DNA"/>
</dbReference>
<feature type="chain" id="PRO_5031093670" evidence="6">
    <location>
        <begin position="28"/>
        <end position="162"/>
    </location>
</feature>
<evidence type="ECO:0000256" key="6">
    <source>
        <dbReference type="SAM" id="SignalP"/>
    </source>
</evidence>
<dbReference type="InterPro" id="IPR012292">
    <property type="entry name" value="Globin/Proto"/>
</dbReference>
<dbReference type="GO" id="GO:0046872">
    <property type="term" value="F:metal ion binding"/>
    <property type="evidence" value="ECO:0007669"/>
    <property type="project" value="UniProtKB-KW"/>
</dbReference>
<dbReference type="GO" id="GO:0020037">
    <property type="term" value="F:heme binding"/>
    <property type="evidence" value="ECO:0007669"/>
    <property type="project" value="InterPro"/>
</dbReference>
<organism evidence="7">
    <name type="scientific">Rhodothermus marinus</name>
    <name type="common">Rhodothermus obamensis</name>
    <dbReference type="NCBI Taxonomy" id="29549"/>
    <lineage>
        <taxon>Bacteria</taxon>
        <taxon>Pseudomonadati</taxon>
        <taxon>Rhodothermota</taxon>
        <taxon>Rhodothermia</taxon>
        <taxon>Rhodothermales</taxon>
        <taxon>Rhodothermaceae</taxon>
        <taxon>Rhodothermus</taxon>
    </lineage>
</organism>
<dbReference type="CDD" id="cd00454">
    <property type="entry name" value="TrHb1_N"/>
    <property type="match status" value="1"/>
</dbReference>
<dbReference type="AlphaFoldDB" id="A0A7V2F7C6"/>
<dbReference type="Gene3D" id="1.10.490.10">
    <property type="entry name" value="Globins"/>
    <property type="match status" value="1"/>
</dbReference>
<comment type="caution">
    <text evidence="7">The sequence shown here is derived from an EMBL/GenBank/DDBJ whole genome shotgun (WGS) entry which is preliminary data.</text>
</comment>
<dbReference type="InterPro" id="IPR001486">
    <property type="entry name" value="Hemoglobin_trunc"/>
</dbReference>
<dbReference type="Pfam" id="PF01152">
    <property type="entry name" value="Bac_globin"/>
    <property type="match status" value="1"/>
</dbReference>
<proteinExistence type="predicted"/>
<gene>
    <name evidence="7" type="ORF">ENO59_09945</name>
</gene>
<name>A0A7V2F7C6_RHOMR</name>
<feature type="binding site" description="distal binding residue" evidence="5">
    <location>
        <position position="110"/>
    </location>
    <ligand>
        <name>heme</name>
        <dbReference type="ChEBI" id="CHEBI:30413"/>
    </ligand>
    <ligandPart>
        <name>Fe</name>
        <dbReference type="ChEBI" id="CHEBI:18248"/>
    </ligandPart>
</feature>
<sequence>MTTRILKLWAILTIVAPMASGSHTVFAQDSAEEKQVSLYDRLGGLAPISVVVSDFIDALMPDAVLNANPEIDAARKRVPAPYLKYHVTALVCQATGGPCQYHGRTMKEAHGHLNITEGEWDRMVTIFKEILAKHKVPAKETEELLALVGSTKADIVVSKDDK</sequence>
<keyword evidence="2 5" id="KW-0349">Heme</keyword>
<evidence type="ECO:0000256" key="4">
    <source>
        <dbReference type="ARBA" id="ARBA00023004"/>
    </source>
</evidence>
<accession>A0A7V2F7C6</accession>
<feature type="signal peptide" evidence="6">
    <location>
        <begin position="1"/>
        <end position="27"/>
    </location>
</feature>
<evidence type="ECO:0000256" key="5">
    <source>
        <dbReference type="PIRSR" id="PIRSR601486-1"/>
    </source>
</evidence>
<evidence type="ECO:0000313" key="7">
    <source>
        <dbReference type="EMBL" id="HER96818.1"/>
    </source>
</evidence>
<evidence type="ECO:0000256" key="3">
    <source>
        <dbReference type="ARBA" id="ARBA00022723"/>
    </source>
</evidence>
<evidence type="ECO:0000256" key="2">
    <source>
        <dbReference type="ARBA" id="ARBA00022617"/>
    </source>
</evidence>
<keyword evidence="1" id="KW-0813">Transport</keyword>
<evidence type="ECO:0000256" key="1">
    <source>
        <dbReference type="ARBA" id="ARBA00022448"/>
    </source>
</evidence>
<keyword evidence="3 5" id="KW-0479">Metal-binding</keyword>
<keyword evidence="4 5" id="KW-0408">Iron</keyword>
<dbReference type="InterPro" id="IPR009050">
    <property type="entry name" value="Globin-like_sf"/>
</dbReference>
<reference evidence="7" key="1">
    <citation type="journal article" date="2020" name="mSystems">
        <title>Genome- and Community-Level Interaction Insights into Carbon Utilization and Element Cycling Functions of Hydrothermarchaeota in Hydrothermal Sediment.</title>
        <authorList>
            <person name="Zhou Z."/>
            <person name="Liu Y."/>
            <person name="Xu W."/>
            <person name="Pan J."/>
            <person name="Luo Z.H."/>
            <person name="Li M."/>
        </authorList>
    </citation>
    <scope>NUCLEOTIDE SEQUENCE [LARGE SCALE GENOMIC DNA]</scope>
    <source>
        <strain evidence="7">SpSt-143</strain>
    </source>
</reference>
<dbReference type="SUPFAM" id="SSF46458">
    <property type="entry name" value="Globin-like"/>
    <property type="match status" value="1"/>
</dbReference>